<gene>
    <name evidence="6" type="ORF">GOC74_07535</name>
</gene>
<keyword evidence="2" id="KW-0813">Transport</keyword>
<evidence type="ECO:0000256" key="2">
    <source>
        <dbReference type="ARBA" id="ARBA00022448"/>
    </source>
</evidence>
<evidence type="ECO:0000256" key="4">
    <source>
        <dbReference type="ARBA" id="ARBA00022840"/>
    </source>
</evidence>
<dbReference type="InterPro" id="IPR027417">
    <property type="entry name" value="P-loop_NTPase"/>
</dbReference>
<keyword evidence="4 6" id="KW-0067">ATP-binding</keyword>
<dbReference type="InterPro" id="IPR025302">
    <property type="entry name" value="DrrA1/2-like_C"/>
</dbReference>
<dbReference type="CDD" id="cd03230">
    <property type="entry name" value="ABC_DR_subfamily_A"/>
    <property type="match status" value="1"/>
</dbReference>
<dbReference type="Gene3D" id="3.40.50.300">
    <property type="entry name" value="P-loop containing nucleotide triphosphate hydrolases"/>
    <property type="match status" value="1"/>
</dbReference>
<keyword evidence="3" id="KW-0547">Nucleotide-binding</keyword>
<comment type="similarity">
    <text evidence="1">Belongs to the ABC transporter superfamily.</text>
</comment>
<proteinExistence type="inferred from homology"/>
<dbReference type="PANTHER" id="PTHR43335">
    <property type="entry name" value="ABC TRANSPORTER, ATP-BINDING PROTEIN"/>
    <property type="match status" value="1"/>
</dbReference>
<accession>A0A847UE59</accession>
<dbReference type="InterPro" id="IPR003439">
    <property type="entry name" value="ABC_transporter-like_ATP-bd"/>
</dbReference>
<protein>
    <submittedName>
        <fullName evidence="6">ATP-binding cassette domain-containing protein</fullName>
    </submittedName>
</protein>
<dbReference type="AlphaFoldDB" id="A0A847UE59"/>
<dbReference type="InterPro" id="IPR017871">
    <property type="entry name" value="ABC_transporter-like_CS"/>
</dbReference>
<dbReference type="PROSITE" id="PS00211">
    <property type="entry name" value="ABC_TRANSPORTER_1"/>
    <property type="match status" value="1"/>
</dbReference>
<dbReference type="SMART" id="SM00382">
    <property type="entry name" value="AAA"/>
    <property type="match status" value="1"/>
</dbReference>
<dbReference type="GO" id="GO:0005524">
    <property type="term" value="F:ATP binding"/>
    <property type="evidence" value="ECO:0007669"/>
    <property type="project" value="UniProtKB-KW"/>
</dbReference>
<feature type="domain" description="ABC transporter" evidence="5">
    <location>
        <begin position="4"/>
        <end position="229"/>
    </location>
</feature>
<dbReference type="Proteomes" id="UP000608662">
    <property type="component" value="Unassembled WGS sequence"/>
</dbReference>
<dbReference type="PROSITE" id="PS50893">
    <property type="entry name" value="ABC_TRANSPORTER_2"/>
    <property type="match status" value="1"/>
</dbReference>
<comment type="caution">
    <text evidence="6">The sequence shown here is derived from an EMBL/GenBank/DDBJ whole genome shotgun (WGS) entry which is preliminary data.</text>
</comment>
<dbReference type="RefSeq" id="WP_170093578.1">
    <property type="nucleotide sequence ID" value="NZ_WOYG01000001.1"/>
</dbReference>
<evidence type="ECO:0000313" key="6">
    <source>
        <dbReference type="EMBL" id="NLV09780.1"/>
    </source>
</evidence>
<dbReference type="OrthoDB" id="87732at2157"/>
<name>A0A847UE59_9EURY</name>
<evidence type="ECO:0000259" key="5">
    <source>
        <dbReference type="PROSITE" id="PS50893"/>
    </source>
</evidence>
<dbReference type="EMBL" id="WOYG01000001">
    <property type="protein sequence ID" value="NLV09780.1"/>
    <property type="molecule type" value="Genomic_DNA"/>
</dbReference>
<dbReference type="PANTHER" id="PTHR43335:SF4">
    <property type="entry name" value="ABC TRANSPORTER, ATP-BINDING PROTEIN"/>
    <property type="match status" value="1"/>
</dbReference>
<sequence>MTAIETTKLTKRYGEETALDEFTLRVERGEVFGFLGPNGAGKSTTIDIFLDFIRPTDGHAVVADYDPQQTPRKVRQNIGVLPDEYSLYDSLTGIEHIELAKDLHGSEEDTDSLLSRVGLTDAGDQAVGSYSKGMAQRLAFGMALVGDPDVLILDEPSAGIDPNGLQDMREMIRAEAEAGTTIFFSTHILEQVEAVCDRVAIINDGELVAVDTIAGLRDVFDRQSTLTLSIDGTPTALELGDLNGVSDVEYTDGTLTVKLRDPQLKSTVIAQVEASGVSVTNIEIEEASLADLFSQLTTGGDSE</sequence>
<evidence type="ECO:0000313" key="7">
    <source>
        <dbReference type="Proteomes" id="UP000608662"/>
    </source>
</evidence>
<dbReference type="Pfam" id="PF13732">
    <property type="entry name" value="DrrA1-3_C"/>
    <property type="match status" value="1"/>
</dbReference>
<dbReference type="Pfam" id="PF00005">
    <property type="entry name" value="ABC_tran"/>
    <property type="match status" value="1"/>
</dbReference>
<organism evidence="6 7">
    <name type="scientific">Halomicrobium mukohataei</name>
    <dbReference type="NCBI Taxonomy" id="57705"/>
    <lineage>
        <taxon>Archaea</taxon>
        <taxon>Methanobacteriati</taxon>
        <taxon>Methanobacteriota</taxon>
        <taxon>Stenosarchaea group</taxon>
        <taxon>Halobacteria</taxon>
        <taxon>Halobacteriales</taxon>
        <taxon>Haloarculaceae</taxon>
        <taxon>Halomicrobium</taxon>
    </lineage>
</organism>
<evidence type="ECO:0000256" key="1">
    <source>
        <dbReference type="ARBA" id="ARBA00005417"/>
    </source>
</evidence>
<evidence type="ECO:0000256" key="3">
    <source>
        <dbReference type="ARBA" id="ARBA00022741"/>
    </source>
</evidence>
<dbReference type="SUPFAM" id="SSF52540">
    <property type="entry name" value="P-loop containing nucleoside triphosphate hydrolases"/>
    <property type="match status" value="1"/>
</dbReference>
<dbReference type="InterPro" id="IPR003593">
    <property type="entry name" value="AAA+_ATPase"/>
</dbReference>
<dbReference type="GO" id="GO:0016887">
    <property type="term" value="F:ATP hydrolysis activity"/>
    <property type="evidence" value="ECO:0007669"/>
    <property type="project" value="InterPro"/>
</dbReference>
<reference evidence="6" key="1">
    <citation type="submission" date="2019-12" db="EMBL/GenBank/DDBJ databases">
        <title>Whole-genome sequence of Halomicrobium mukohataei pws1.</title>
        <authorList>
            <person name="Verma D.K."/>
            <person name="Gopal K."/>
            <person name="Prasad E.S."/>
        </authorList>
    </citation>
    <scope>NUCLEOTIDE SEQUENCE</scope>
    <source>
        <strain evidence="6">Pws1</strain>
    </source>
</reference>